<dbReference type="SUPFAM" id="SSF48695">
    <property type="entry name" value="Multiheme cytochromes"/>
    <property type="match status" value="1"/>
</dbReference>
<feature type="chain" id="PRO_5045922657" evidence="3">
    <location>
        <begin position="31"/>
        <end position="750"/>
    </location>
</feature>
<feature type="signal peptide" evidence="3">
    <location>
        <begin position="1"/>
        <end position="30"/>
    </location>
</feature>
<dbReference type="Pfam" id="PF13646">
    <property type="entry name" value="HEAT_2"/>
    <property type="match status" value="1"/>
</dbReference>
<accession>A0ABU7HYK9</accession>
<keyword evidence="7" id="KW-1185">Reference proteome</keyword>
<dbReference type="Gene3D" id="1.10.1130.10">
    <property type="entry name" value="Flavocytochrome C3, Chain A"/>
    <property type="match status" value="2"/>
</dbReference>
<dbReference type="EMBL" id="JAZDQJ010000041">
    <property type="protein sequence ID" value="MEE1936640.1"/>
    <property type="molecule type" value="Genomic_DNA"/>
</dbReference>
<dbReference type="InterPro" id="IPR019734">
    <property type="entry name" value="TPR_rpt"/>
</dbReference>
<feature type="domain" description="Doubled CXXCH motif" evidence="4">
    <location>
        <begin position="307"/>
        <end position="339"/>
    </location>
</feature>
<dbReference type="Pfam" id="PF14559">
    <property type="entry name" value="TPR_19"/>
    <property type="match status" value="2"/>
</dbReference>
<dbReference type="PANTHER" id="PTHR35038:SF8">
    <property type="entry name" value="C-TYPE POLYHEME CYTOCHROME OMCC"/>
    <property type="match status" value="1"/>
</dbReference>
<feature type="repeat" description="TPR" evidence="2">
    <location>
        <begin position="642"/>
        <end position="675"/>
    </location>
</feature>
<dbReference type="Pfam" id="PF09699">
    <property type="entry name" value="Paired_CXXCH_1"/>
    <property type="match status" value="1"/>
</dbReference>
<keyword evidence="1 3" id="KW-0732">Signal</keyword>
<evidence type="ECO:0000259" key="5">
    <source>
        <dbReference type="Pfam" id="PF13435"/>
    </source>
</evidence>
<dbReference type="PANTHER" id="PTHR35038">
    <property type="entry name" value="DISSIMILATORY SULFITE REDUCTASE SIRA"/>
    <property type="match status" value="1"/>
</dbReference>
<dbReference type="Gene3D" id="1.25.40.10">
    <property type="entry name" value="Tetratricopeptide repeat domain"/>
    <property type="match status" value="1"/>
</dbReference>
<dbReference type="InterPro" id="IPR036280">
    <property type="entry name" value="Multihaem_cyt_sf"/>
</dbReference>
<dbReference type="InterPro" id="IPR051829">
    <property type="entry name" value="Multiheme_Cytochr_ET"/>
</dbReference>
<evidence type="ECO:0000313" key="6">
    <source>
        <dbReference type="EMBL" id="MEE1936640.1"/>
    </source>
</evidence>
<dbReference type="Pfam" id="PF13181">
    <property type="entry name" value="TPR_8"/>
    <property type="match status" value="1"/>
</dbReference>
<evidence type="ECO:0000259" key="4">
    <source>
        <dbReference type="Pfam" id="PF09699"/>
    </source>
</evidence>
<dbReference type="Pfam" id="PF13435">
    <property type="entry name" value="Cytochrome_C554"/>
    <property type="match status" value="2"/>
</dbReference>
<proteinExistence type="predicted"/>
<sequence>MPKFRDAVPSLFRPLLAGLLLLANLGTCLALDQSPTRPTAQWVDERQCQACHQQQVEHWQGSHHQLAMQEANETSVLGDFNDARFSSDRETTRFFRRDGGFWVNTPGIDGKARDFPVRYAFGIEPLQQYLVDTGDGHLQALGVAWDTQEKRWFHLYPGQGVDFKNPLHWSKPPQNANFMCVECHTTGFKRNFSTASNRFDSHWQSLGVGCQACHGPASGHLAWTAGKTPQDHAGFQQSLRGGDNLKEVETCARCHARRAPLDDGFAATGRLLDDFLPSRLTRELYELDGKIKDEVFEYGAFSQSKMFAKGVRCSNCHEPHSTKLRAEGNGVCLQCHNPAGKTGIAGVDGSGLKARDYQSPEHHKHVVGQPGSQCVDCHMPGKFYMVNDWRHDHGFTLPAPAQALRLGTRDACLSCHAETPGQKIAEQFRLWYGEHDSPTQQYARSLEALRSGKPGAAEGLFEQLRRDDLPAVRRATLLAELPNYPSRRALELTVRDLGNNAPEVRVAAVEALASLLPAEQRVQPLAPLLKDPVRGVRTSAAYALLPARGAGLGAAFDKALDEYEHVQSSQLERAEANVNLAMLYRATGRLDKVEPALRAAMQRDGDFIPARVALVQWLDAQGRSDEARAVLDEGLQGHPGSGLLYHAKGLALARAGQREAALQALREAVRLEPGNVGFAYVLAVALHGQQQPDAAMAQLAKSLEQHPYARDVRLALVQYLRQAGEMDKASALIEALRAINPEDPLLQPRS</sequence>
<organism evidence="6 7">
    <name type="scientific">Pseudomonas ulcerans</name>
    <dbReference type="NCBI Taxonomy" id="3115852"/>
    <lineage>
        <taxon>Bacteria</taxon>
        <taxon>Pseudomonadati</taxon>
        <taxon>Pseudomonadota</taxon>
        <taxon>Gammaproteobacteria</taxon>
        <taxon>Pseudomonadales</taxon>
        <taxon>Pseudomonadaceae</taxon>
        <taxon>Pseudomonas</taxon>
    </lineage>
</organism>
<comment type="caution">
    <text evidence="6">The sequence shown here is derived from an EMBL/GenBank/DDBJ whole genome shotgun (WGS) entry which is preliminary data.</text>
</comment>
<dbReference type="SUPFAM" id="SSF48452">
    <property type="entry name" value="TPR-like"/>
    <property type="match status" value="1"/>
</dbReference>
<evidence type="ECO:0000256" key="2">
    <source>
        <dbReference type="PROSITE-ProRule" id="PRU00339"/>
    </source>
</evidence>
<keyword evidence="2" id="KW-0802">TPR repeat</keyword>
<evidence type="ECO:0000313" key="7">
    <source>
        <dbReference type="Proteomes" id="UP001335100"/>
    </source>
</evidence>
<dbReference type="InterPro" id="IPR011989">
    <property type="entry name" value="ARM-like"/>
</dbReference>
<dbReference type="Proteomes" id="UP001335100">
    <property type="component" value="Unassembled WGS sequence"/>
</dbReference>
<evidence type="ECO:0000256" key="1">
    <source>
        <dbReference type="ARBA" id="ARBA00022729"/>
    </source>
</evidence>
<protein>
    <submittedName>
        <fullName evidence="6">Tetratricopeptide repeat protein</fullName>
    </submittedName>
</protein>
<feature type="domain" description="Cytochrome c-552/4" evidence="5">
    <location>
        <begin position="176"/>
        <end position="215"/>
    </location>
</feature>
<dbReference type="RefSeq" id="WP_330077310.1">
    <property type="nucleotide sequence ID" value="NZ_JAZDQJ010000041.1"/>
</dbReference>
<dbReference type="InterPro" id="IPR010177">
    <property type="entry name" value="Paired_CXXCH_1"/>
</dbReference>
<dbReference type="InterPro" id="IPR023155">
    <property type="entry name" value="Cyt_c-552/4"/>
</dbReference>
<dbReference type="Gene3D" id="1.25.10.10">
    <property type="entry name" value="Leucine-rich Repeat Variant"/>
    <property type="match status" value="1"/>
</dbReference>
<dbReference type="SMART" id="SM00028">
    <property type="entry name" value="TPR"/>
    <property type="match status" value="3"/>
</dbReference>
<name>A0ABU7HYK9_9PSED</name>
<gene>
    <name evidence="6" type="ORF">V0R50_25745</name>
</gene>
<reference evidence="6 7" key="1">
    <citation type="submission" date="2024-01" db="EMBL/GenBank/DDBJ databases">
        <title>Unpublished Manusciprt.</title>
        <authorList>
            <person name="Duman M."/>
            <person name="Valdes E.G."/>
            <person name="Ajmi N."/>
            <person name="Altun S."/>
            <person name="Saticioglu I.B."/>
        </authorList>
    </citation>
    <scope>NUCLEOTIDE SEQUENCE [LARGE SCALE GENOMIC DNA]</scope>
    <source>
        <strain evidence="6 7">148P</strain>
    </source>
</reference>
<dbReference type="InterPro" id="IPR011990">
    <property type="entry name" value="TPR-like_helical_dom_sf"/>
</dbReference>
<feature type="domain" description="Cytochrome c-552/4" evidence="5">
    <location>
        <begin position="47"/>
        <end position="73"/>
    </location>
</feature>
<dbReference type="PROSITE" id="PS50005">
    <property type="entry name" value="TPR"/>
    <property type="match status" value="1"/>
</dbReference>
<evidence type="ECO:0000256" key="3">
    <source>
        <dbReference type="SAM" id="SignalP"/>
    </source>
</evidence>